<comment type="caution">
    <text evidence="2">The sequence shown here is derived from an EMBL/GenBank/DDBJ whole genome shotgun (WGS) entry which is preliminary data.</text>
</comment>
<accession>A0ABC8JA01</accession>
<evidence type="ECO:0000259" key="1">
    <source>
        <dbReference type="PROSITE" id="PS50263"/>
    </source>
</evidence>
<evidence type="ECO:0000313" key="2">
    <source>
        <dbReference type="EMBL" id="CAH8319792.1"/>
    </source>
</evidence>
<keyword evidence="3" id="KW-1185">Reference proteome</keyword>
<name>A0ABC8JA01_ERUVS</name>
<protein>
    <recommendedName>
        <fullName evidence="1">CN hydrolase domain-containing protein</fullName>
    </recommendedName>
</protein>
<dbReference type="SUPFAM" id="SSF56317">
    <property type="entry name" value="Carbon-nitrogen hydrolase"/>
    <property type="match status" value="1"/>
</dbReference>
<organism evidence="2 3">
    <name type="scientific">Eruca vesicaria subsp. sativa</name>
    <name type="common">Garden rocket</name>
    <name type="synonym">Eruca sativa</name>
    <dbReference type="NCBI Taxonomy" id="29727"/>
    <lineage>
        <taxon>Eukaryota</taxon>
        <taxon>Viridiplantae</taxon>
        <taxon>Streptophyta</taxon>
        <taxon>Embryophyta</taxon>
        <taxon>Tracheophyta</taxon>
        <taxon>Spermatophyta</taxon>
        <taxon>Magnoliopsida</taxon>
        <taxon>eudicotyledons</taxon>
        <taxon>Gunneridae</taxon>
        <taxon>Pentapetalae</taxon>
        <taxon>rosids</taxon>
        <taxon>malvids</taxon>
        <taxon>Brassicales</taxon>
        <taxon>Brassicaceae</taxon>
        <taxon>Brassiceae</taxon>
        <taxon>Eruca</taxon>
    </lineage>
</organism>
<sequence>MLYVATCSLARASGAGYTAWGHSTLVCPFGEVLARTEHEEAIILAEIDYSILEKRRSSLPLNKQPMGDLYQLVDLERPSSK</sequence>
<dbReference type="Proteomes" id="UP001642260">
    <property type="component" value="Unassembled WGS sequence"/>
</dbReference>
<gene>
    <name evidence="2" type="ORF">ERUC_LOCUS8547</name>
</gene>
<dbReference type="InterPro" id="IPR003010">
    <property type="entry name" value="C-N_Hydrolase"/>
</dbReference>
<feature type="domain" description="CN hydrolase" evidence="1">
    <location>
        <begin position="1"/>
        <end position="49"/>
    </location>
</feature>
<dbReference type="InterPro" id="IPR036526">
    <property type="entry name" value="C-N_Hydrolase_sf"/>
</dbReference>
<dbReference type="PROSITE" id="PS50263">
    <property type="entry name" value="CN_HYDROLASE"/>
    <property type="match status" value="1"/>
</dbReference>
<proteinExistence type="predicted"/>
<reference evidence="2 3" key="1">
    <citation type="submission" date="2022-03" db="EMBL/GenBank/DDBJ databases">
        <authorList>
            <person name="Macdonald S."/>
            <person name="Ahmed S."/>
            <person name="Newling K."/>
        </authorList>
    </citation>
    <scope>NUCLEOTIDE SEQUENCE [LARGE SCALE GENOMIC DNA]</scope>
</reference>
<dbReference type="Gene3D" id="3.60.110.10">
    <property type="entry name" value="Carbon-nitrogen hydrolase"/>
    <property type="match status" value="1"/>
</dbReference>
<evidence type="ECO:0000313" key="3">
    <source>
        <dbReference type="Proteomes" id="UP001642260"/>
    </source>
</evidence>
<dbReference type="GO" id="GO:0016810">
    <property type="term" value="F:hydrolase activity, acting on carbon-nitrogen (but not peptide) bonds"/>
    <property type="evidence" value="ECO:0007669"/>
    <property type="project" value="UniProtKB-ARBA"/>
</dbReference>
<dbReference type="PANTHER" id="PTHR23088:SF30">
    <property type="entry name" value="OMEGA-AMIDASE NIT2"/>
    <property type="match status" value="1"/>
</dbReference>
<dbReference type="AlphaFoldDB" id="A0ABC8JA01"/>
<dbReference type="PANTHER" id="PTHR23088">
    <property type="entry name" value="NITRILASE-RELATED"/>
    <property type="match status" value="1"/>
</dbReference>
<dbReference type="EMBL" id="CAKOAT010089599">
    <property type="protein sequence ID" value="CAH8319792.1"/>
    <property type="molecule type" value="Genomic_DNA"/>
</dbReference>